<gene>
    <name evidence="1" type="ORF">FSB_LOCUS22145</name>
</gene>
<reference evidence="1" key="1">
    <citation type="submission" date="2018-02" db="EMBL/GenBank/DDBJ databases">
        <authorList>
            <person name="Cohen D.B."/>
            <person name="Kent A.D."/>
        </authorList>
    </citation>
    <scope>NUCLEOTIDE SEQUENCE</scope>
</reference>
<proteinExistence type="predicted"/>
<dbReference type="AlphaFoldDB" id="A0A2N9G450"/>
<sequence length="318" mass="36564">MNTLHAFYEHGTFERSLNATFLALIHKKVCALDIKDFRPINLVGSVYKILAKVLVNRLKEVLGNILIYPKCFHQWIVDCSPMCLEYCVSWIWRKFTTTLIGTSYCAFWRALRVVSLVALGGLRHGEPFSLLLFVLVMEALSKLLDKAVEGQYLEVGLRVQQVLPFNQALLGKWLWCFATERDALWRRVECKYGSNWGGWCSKERSKSTMLAYGSIFVRAGLDFPGAFKDTFHDLYSIAKNKGAADCELETLITLMDLTYSIKIRRDAIDQICWRHKKSGVFEVVDLVGEERRAFEDSNRHIVELKMILLRALCDWMAA</sequence>
<dbReference type="PANTHER" id="PTHR46890">
    <property type="entry name" value="NON-LTR RETROLELEMENT REVERSE TRANSCRIPTASE-LIKE PROTEIN-RELATED"/>
    <property type="match status" value="1"/>
</dbReference>
<evidence type="ECO:0000313" key="1">
    <source>
        <dbReference type="EMBL" id="SPC94263.1"/>
    </source>
</evidence>
<dbReference type="EMBL" id="OIVN01001464">
    <property type="protein sequence ID" value="SPC94263.1"/>
    <property type="molecule type" value="Genomic_DNA"/>
</dbReference>
<accession>A0A2N9G450</accession>
<dbReference type="InterPro" id="IPR052343">
    <property type="entry name" value="Retrotransposon-Effector_Assoc"/>
</dbReference>
<protein>
    <recommendedName>
        <fullName evidence="2">Reverse transcriptase domain-containing protein</fullName>
    </recommendedName>
</protein>
<name>A0A2N9G450_FAGSY</name>
<organism evidence="1">
    <name type="scientific">Fagus sylvatica</name>
    <name type="common">Beechnut</name>
    <dbReference type="NCBI Taxonomy" id="28930"/>
    <lineage>
        <taxon>Eukaryota</taxon>
        <taxon>Viridiplantae</taxon>
        <taxon>Streptophyta</taxon>
        <taxon>Embryophyta</taxon>
        <taxon>Tracheophyta</taxon>
        <taxon>Spermatophyta</taxon>
        <taxon>Magnoliopsida</taxon>
        <taxon>eudicotyledons</taxon>
        <taxon>Gunneridae</taxon>
        <taxon>Pentapetalae</taxon>
        <taxon>rosids</taxon>
        <taxon>fabids</taxon>
        <taxon>Fagales</taxon>
        <taxon>Fagaceae</taxon>
        <taxon>Fagus</taxon>
    </lineage>
</organism>
<dbReference type="PANTHER" id="PTHR46890:SF46">
    <property type="entry name" value="REVERSE TRANSCRIPTASE DOMAIN-CONTAINING PROTEIN"/>
    <property type="match status" value="1"/>
</dbReference>
<evidence type="ECO:0008006" key="2">
    <source>
        <dbReference type="Google" id="ProtNLM"/>
    </source>
</evidence>